<reference evidence="3" key="1">
    <citation type="journal article" date="2019" name="Sci. Rep.">
        <title>Draft genome of Tanacetum cinerariifolium, the natural source of mosquito coil.</title>
        <authorList>
            <person name="Yamashiro T."/>
            <person name="Shiraishi A."/>
            <person name="Satake H."/>
            <person name="Nakayama K."/>
        </authorList>
    </citation>
    <scope>NUCLEOTIDE SEQUENCE</scope>
</reference>
<organism evidence="3">
    <name type="scientific">Tanacetum cinerariifolium</name>
    <name type="common">Dalmatian daisy</name>
    <name type="synonym">Chrysanthemum cinerariifolium</name>
    <dbReference type="NCBI Taxonomy" id="118510"/>
    <lineage>
        <taxon>Eukaryota</taxon>
        <taxon>Viridiplantae</taxon>
        <taxon>Streptophyta</taxon>
        <taxon>Embryophyta</taxon>
        <taxon>Tracheophyta</taxon>
        <taxon>Spermatophyta</taxon>
        <taxon>Magnoliopsida</taxon>
        <taxon>eudicotyledons</taxon>
        <taxon>Gunneridae</taxon>
        <taxon>Pentapetalae</taxon>
        <taxon>asterids</taxon>
        <taxon>campanulids</taxon>
        <taxon>Asterales</taxon>
        <taxon>Asteraceae</taxon>
        <taxon>Asteroideae</taxon>
        <taxon>Anthemideae</taxon>
        <taxon>Anthemidinae</taxon>
        <taxon>Tanacetum</taxon>
    </lineage>
</organism>
<evidence type="ECO:0000313" key="3">
    <source>
        <dbReference type="EMBL" id="GEY79127.1"/>
    </source>
</evidence>
<feature type="coiled-coil region" evidence="1">
    <location>
        <begin position="71"/>
        <end position="100"/>
    </location>
</feature>
<sequence length="132" mass="14575">MRQLMSAKAKEKEQEEIVVVKDFPEADPLNPSPHASVSELDDVIEVEDMVEPKDETVPASVLSAKEGAAAMENMVRKLGNAEERAECKNLKKELEEARGVVFEERPNEAIDVLVEDEESPSSKPRGSPRDSS</sequence>
<gene>
    <name evidence="3" type="ORF">Tci_451101</name>
</gene>
<evidence type="ECO:0000256" key="2">
    <source>
        <dbReference type="SAM" id="MobiDB-lite"/>
    </source>
</evidence>
<feature type="region of interest" description="Disordered" evidence="2">
    <location>
        <begin position="105"/>
        <end position="132"/>
    </location>
</feature>
<dbReference type="EMBL" id="BKCJ010210056">
    <property type="protein sequence ID" value="GEY79127.1"/>
    <property type="molecule type" value="Genomic_DNA"/>
</dbReference>
<proteinExistence type="predicted"/>
<protein>
    <submittedName>
        <fullName evidence="3">Uncharacterized protein</fullName>
    </submittedName>
</protein>
<keyword evidence="1" id="KW-0175">Coiled coil</keyword>
<comment type="caution">
    <text evidence="3">The sequence shown here is derived from an EMBL/GenBank/DDBJ whole genome shotgun (WGS) entry which is preliminary data.</text>
</comment>
<accession>A0A699HUK4</accession>
<evidence type="ECO:0000256" key="1">
    <source>
        <dbReference type="SAM" id="Coils"/>
    </source>
</evidence>
<name>A0A699HUK4_TANCI</name>
<dbReference type="AlphaFoldDB" id="A0A699HUK4"/>